<dbReference type="InterPro" id="IPR016163">
    <property type="entry name" value="Ald_DH_C"/>
</dbReference>
<reference evidence="6 7" key="1">
    <citation type="journal article" date="2019" name="Environ. Microbiol.">
        <title>Species interactions and distinct microbial communities in high Arctic permafrost affected cryosols are associated with the CH4 and CO2 gas fluxes.</title>
        <authorList>
            <person name="Altshuler I."/>
            <person name="Hamel J."/>
            <person name="Turney S."/>
            <person name="Magnuson E."/>
            <person name="Levesque R."/>
            <person name="Greer C."/>
            <person name="Whyte L.G."/>
        </authorList>
    </citation>
    <scope>NUCLEOTIDE SEQUENCE [LARGE SCALE GENOMIC DNA]</scope>
    <source>
        <strain evidence="6 7">S9.3A</strain>
    </source>
</reference>
<dbReference type="InterPro" id="IPR015590">
    <property type="entry name" value="Aldehyde_DH_dom"/>
</dbReference>
<dbReference type="InterPro" id="IPR029510">
    <property type="entry name" value="Ald_DH_CS_GLU"/>
</dbReference>
<evidence type="ECO:0000313" key="6">
    <source>
        <dbReference type="EMBL" id="TPG16253.1"/>
    </source>
</evidence>
<dbReference type="InterPro" id="IPR016162">
    <property type="entry name" value="Ald_DH_N"/>
</dbReference>
<dbReference type="PROSITE" id="PS00687">
    <property type="entry name" value="ALDEHYDE_DEHYDR_GLU"/>
    <property type="match status" value="1"/>
</dbReference>
<keyword evidence="7" id="KW-1185">Reference proteome</keyword>
<comment type="similarity">
    <text evidence="1 4">Belongs to the aldehyde dehydrogenase family.</text>
</comment>
<protein>
    <submittedName>
        <fullName evidence="6">NAD-dependent succinate-semialdehyde dehydrogenase</fullName>
    </submittedName>
</protein>
<dbReference type="CDD" id="cd07103">
    <property type="entry name" value="ALDH_F5_SSADH_GabD"/>
    <property type="match status" value="1"/>
</dbReference>
<dbReference type="GO" id="GO:0009450">
    <property type="term" value="P:gamma-aminobutyric acid catabolic process"/>
    <property type="evidence" value="ECO:0007669"/>
    <property type="project" value="TreeGrafter"/>
</dbReference>
<evidence type="ECO:0000256" key="2">
    <source>
        <dbReference type="ARBA" id="ARBA00023002"/>
    </source>
</evidence>
<dbReference type="Gene3D" id="3.40.309.10">
    <property type="entry name" value="Aldehyde Dehydrogenase, Chain A, domain 2"/>
    <property type="match status" value="1"/>
</dbReference>
<feature type="active site" evidence="3">
    <location>
        <position position="259"/>
    </location>
</feature>
<dbReference type="PANTHER" id="PTHR43353">
    <property type="entry name" value="SUCCINATE-SEMIALDEHYDE DEHYDROGENASE, MITOCHONDRIAL"/>
    <property type="match status" value="1"/>
</dbReference>
<evidence type="ECO:0000256" key="4">
    <source>
        <dbReference type="RuleBase" id="RU003345"/>
    </source>
</evidence>
<organism evidence="6 7">
    <name type="scientific">Pedococcus bigeumensis</name>
    <dbReference type="NCBI Taxonomy" id="433644"/>
    <lineage>
        <taxon>Bacteria</taxon>
        <taxon>Bacillati</taxon>
        <taxon>Actinomycetota</taxon>
        <taxon>Actinomycetes</taxon>
        <taxon>Micrococcales</taxon>
        <taxon>Intrasporangiaceae</taxon>
        <taxon>Pedococcus</taxon>
    </lineage>
</organism>
<evidence type="ECO:0000256" key="1">
    <source>
        <dbReference type="ARBA" id="ARBA00009986"/>
    </source>
</evidence>
<dbReference type="InterPro" id="IPR016161">
    <property type="entry name" value="Ald_DH/histidinol_DH"/>
</dbReference>
<name>A0A502CTU0_9MICO</name>
<dbReference type="SUPFAM" id="SSF53720">
    <property type="entry name" value="ALDH-like"/>
    <property type="match status" value="1"/>
</dbReference>
<feature type="domain" description="Aldehyde dehydrogenase" evidence="5">
    <location>
        <begin position="22"/>
        <end position="482"/>
    </location>
</feature>
<evidence type="ECO:0000259" key="5">
    <source>
        <dbReference type="Pfam" id="PF00171"/>
    </source>
</evidence>
<comment type="caution">
    <text evidence="6">The sequence shown here is derived from an EMBL/GenBank/DDBJ whole genome shotgun (WGS) entry which is preliminary data.</text>
</comment>
<dbReference type="OrthoDB" id="3954161at2"/>
<sequence>MATTQKSLIDSVPKGLFIGGAWRDATGGGTLAVEDPSSGGTLAQVADATVADGKAALDAAVAAQGDWAKTPPRDRGEILRAAFERITERAEDFATLMTLEMGKTLAESRGEVTYGAEFFRWFSEEAVRIHGRWSTAPNGATRLLTMKKPVGPTLMITPWNFPLAMGTRKIGPAIAAGCTMVVKPASQTPLTMLALAELLRECGLPAGVLNVITTSHTGDVMEPIIRDPRLRKLTFTGSTGIGRRLVEQSAEQLLRVSMELGGNAPFIVFEDADLDRAVDGAMLAKMRNIGEACTAANRFFAHESVADEFASKFAARMAGLTLGKGTKKGVDVGPLIDAKARDGVSELVEDARAKGGKVLTGGGQVKGRGYFFQPTVISGVPMTARVMSEEIFGPVAPIATFRTEAEAIAKANSTEYGLASYVFTNDLSRVIRVSEALEYGMIGINQGIISNPAAPFGGVKASGFGREGGFEGIEEYLETTYVGIAP</sequence>
<dbReference type="AlphaFoldDB" id="A0A502CTU0"/>
<dbReference type="PANTHER" id="PTHR43353:SF5">
    <property type="entry name" value="SUCCINATE-SEMIALDEHYDE DEHYDROGENASE, MITOCHONDRIAL"/>
    <property type="match status" value="1"/>
</dbReference>
<dbReference type="FunFam" id="3.40.605.10:FF:000007">
    <property type="entry name" value="NAD/NADP-dependent betaine aldehyde dehydrogenase"/>
    <property type="match status" value="1"/>
</dbReference>
<gene>
    <name evidence="6" type="ORF">EAH86_13700</name>
</gene>
<keyword evidence="2 4" id="KW-0560">Oxidoreductase</keyword>
<dbReference type="GO" id="GO:0004777">
    <property type="term" value="F:succinate-semialdehyde dehydrogenase (NAD+) activity"/>
    <property type="evidence" value="ECO:0007669"/>
    <property type="project" value="TreeGrafter"/>
</dbReference>
<dbReference type="EMBL" id="RCZM01000004">
    <property type="protein sequence ID" value="TPG16253.1"/>
    <property type="molecule type" value="Genomic_DNA"/>
</dbReference>
<evidence type="ECO:0000256" key="3">
    <source>
        <dbReference type="PROSITE-ProRule" id="PRU10007"/>
    </source>
</evidence>
<dbReference type="RefSeq" id="WP_140741632.1">
    <property type="nucleotide sequence ID" value="NZ_RCZM01000004.1"/>
</dbReference>
<dbReference type="Gene3D" id="3.40.605.10">
    <property type="entry name" value="Aldehyde Dehydrogenase, Chain A, domain 1"/>
    <property type="match status" value="1"/>
</dbReference>
<dbReference type="Proteomes" id="UP000317722">
    <property type="component" value="Unassembled WGS sequence"/>
</dbReference>
<accession>A0A502CTU0</accession>
<dbReference type="FunFam" id="3.40.309.10:FF:000004">
    <property type="entry name" value="Succinate-semialdehyde dehydrogenase I"/>
    <property type="match status" value="1"/>
</dbReference>
<dbReference type="InterPro" id="IPR050740">
    <property type="entry name" value="Aldehyde_DH_Superfamily"/>
</dbReference>
<evidence type="ECO:0000313" key="7">
    <source>
        <dbReference type="Proteomes" id="UP000317722"/>
    </source>
</evidence>
<proteinExistence type="inferred from homology"/>
<dbReference type="Pfam" id="PF00171">
    <property type="entry name" value="Aldedh"/>
    <property type="match status" value="1"/>
</dbReference>